<proteinExistence type="predicted"/>
<keyword evidence="2" id="KW-1185">Reference proteome</keyword>
<accession>A0ABY6FN46</accession>
<dbReference type="RefSeq" id="WP_231677620.1">
    <property type="nucleotide sequence ID" value="NZ_CP081201.1"/>
</dbReference>
<sequence length="80" mass="8946">MTRDNQELRDALISAAFLLKWSSADLHKKARDLEATGNQTEADAIREIVNNYEASEASLLSFADEVKAGRITREPAEEPR</sequence>
<evidence type="ECO:0000313" key="2">
    <source>
        <dbReference type="Proteomes" id="UP001063228"/>
    </source>
</evidence>
<gene>
    <name evidence="1" type="ORF">K3169_14340</name>
</gene>
<reference evidence="1" key="1">
    <citation type="submission" date="2021-08" db="EMBL/GenBank/DDBJ databases">
        <title>Complete genome sequence of Pseudomonas phytophila.</title>
        <authorList>
            <person name="Weir B.S."/>
            <person name="Templeton M.D."/>
            <person name="Arshed S."/>
            <person name="Andersen M.T."/>
            <person name="Jayaraman J."/>
        </authorList>
    </citation>
    <scope>NUCLEOTIDE SEQUENCE</scope>
    <source>
        <strain evidence="1">ICMP 23753</strain>
    </source>
</reference>
<evidence type="ECO:0000313" key="1">
    <source>
        <dbReference type="EMBL" id="UXZ98961.1"/>
    </source>
</evidence>
<dbReference type="EMBL" id="CP081201">
    <property type="protein sequence ID" value="UXZ98961.1"/>
    <property type="molecule type" value="Genomic_DNA"/>
</dbReference>
<protein>
    <submittedName>
        <fullName evidence="1">Uncharacterized protein</fullName>
    </submittedName>
</protein>
<dbReference type="Proteomes" id="UP001063228">
    <property type="component" value="Chromosome"/>
</dbReference>
<organism evidence="1 2">
    <name type="scientific">Pseudomonas phytophila</name>
    <dbReference type="NCBI Taxonomy" id="2867264"/>
    <lineage>
        <taxon>Bacteria</taxon>
        <taxon>Pseudomonadati</taxon>
        <taxon>Pseudomonadota</taxon>
        <taxon>Gammaproteobacteria</taxon>
        <taxon>Pseudomonadales</taxon>
        <taxon>Pseudomonadaceae</taxon>
        <taxon>Pseudomonas</taxon>
    </lineage>
</organism>
<name>A0ABY6FN46_9PSED</name>